<organism evidence="6 7">
    <name type="scientific">Burkholderia ubonensis subsp. mesacidophila</name>
    <dbReference type="NCBI Taxonomy" id="265293"/>
    <lineage>
        <taxon>Bacteria</taxon>
        <taxon>Pseudomonadati</taxon>
        <taxon>Pseudomonadota</taxon>
        <taxon>Betaproteobacteria</taxon>
        <taxon>Burkholderiales</taxon>
        <taxon>Burkholderiaceae</taxon>
        <taxon>Burkholderia</taxon>
        <taxon>Burkholderia cepacia complex</taxon>
    </lineage>
</organism>
<name>A0A2A4FKB0_9BURK</name>
<dbReference type="InterPro" id="IPR050330">
    <property type="entry name" value="Bact_OuterMem_StrucFunc"/>
</dbReference>
<dbReference type="PANTHER" id="PTHR30329:SF21">
    <property type="entry name" value="LIPOPROTEIN YIAD-RELATED"/>
    <property type="match status" value="1"/>
</dbReference>
<gene>
    <name evidence="6" type="ORF">BZL54_06830</name>
</gene>
<dbReference type="InterPro" id="IPR006665">
    <property type="entry name" value="OmpA-like"/>
</dbReference>
<evidence type="ECO:0000313" key="7">
    <source>
        <dbReference type="Proteomes" id="UP000217994"/>
    </source>
</evidence>
<feature type="domain" description="OmpA-like" evidence="5">
    <location>
        <begin position="335"/>
        <end position="449"/>
    </location>
</feature>
<dbReference type="InterPro" id="IPR006664">
    <property type="entry name" value="OMP_bac"/>
</dbReference>
<evidence type="ECO:0000256" key="1">
    <source>
        <dbReference type="ARBA" id="ARBA00004442"/>
    </source>
</evidence>
<dbReference type="SUPFAM" id="SSF103088">
    <property type="entry name" value="OmpA-like"/>
    <property type="match status" value="1"/>
</dbReference>
<dbReference type="Pfam" id="PF00691">
    <property type="entry name" value="OmpA"/>
    <property type="match status" value="1"/>
</dbReference>
<reference evidence="6 7" key="1">
    <citation type="submission" date="2017-01" db="EMBL/GenBank/DDBJ databases">
        <title>Whole-Genome Shotgun Sequencing of Two beta-Proteobacterial Species in Search of the Bulgecin Biosynthetic Cluster.</title>
        <authorList>
            <person name="Horsman M.E."/>
            <person name="Marous D.R."/>
            <person name="Li R."/>
            <person name="Oliver R.A."/>
            <person name="Byun B."/>
            <person name="Emrich S.J."/>
            <person name="Boggess B."/>
            <person name="Townsend C.A."/>
            <person name="Mobashery S."/>
        </authorList>
    </citation>
    <scope>NUCLEOTIDE SEQUENCE [LARGE SCALE GENOMIC DNA]</scope>
    <source>
        <strain evidence="6 7">ATCC 31433</strain>
    </source>
</reference>
<sequence length="449" mass="47166">MTIATAAALLVMGGAGCKRKAASAATGASAVAAATASESTAAPAVAEHASTPPLINVAGLSQGAFVVDKDASNDKWMLMLDEVPDSIGVTANGDRYEAVIALAAPARIQALRFDRIAEMGAARHAQVQASDQSENGPWQTVYDTDLPALAQLDSKTVTARATFEKPVTARWLRVTLTRGSDGSGTISLKQFMALGEFVPGEQATRDVSGVYEFGIAFDMSDFVAIKQDGGTIRGCYGAGDFNGGNVKLRKIAGTFEGGMEPNGYLRYLRHSDDEAWRGVMSFSPKADLAAAQEFPAALGASEVSIQKTRHSVGRKVAAYQNTCPGLATDTVSGALEQNKRVTLYGVNFDLDAATLRPDSRPALDSVVKAVNAHQDWKLAIEGHTDNTGGDVHNQALSQQRAATVREYLINAGIAADRLVAQGFGASRPVAANATPVGRAQNRRVEVAVQ</sequence>
<keyword evidence="3" id="KW-0998">Cell outer membrane</keyword>
<evidence type="ECO:0000256" key="2">
    <source>
        <dbReference type="ARBA" id="ARBA00023136"/>
    </source>
</evidence>
<dbReference type="InterPro" id="IPR036737">
    <property type="entry name" value="OmpA-like_sf"/>
</dbReference>
<accession>A0A2A4FKB0</accession>
<evidence type="ECO:0000256" key="4">
    <source>
        <dbReference type="PROSITE-ProRule" id="PRU00473"/>
    </source>
</evidence>
<keyword evidence="2 4" id="KW-0472">Membrane</keyword>
<dbReference type="EMBL" id="MTZU01000021">
    <property type="protein sequence ID" value="PCE33054.1"/>
    <property type="molecule type" value="Genomic_DNA"/>
</dbReference>
<comment type="caution">
    <text evidence="6">The sequence shown here is derived from an EMBL/GenBank/DDBJ whole genome shotgun (WGS) entry which is preliminary data.</text>
</comment>
<evidence type="ECO:0000313" key="6">
    <source>
        <dbReference type="EMBL" id="PCE33054.1"/>
    </source>
</evidence>
<dbReference type="Gene3D" id="2.60.120.260">
    <property type="entry name" value="Galactose-binding domain-like"/>
    <property type="match status" value="1"/>
</dbReference>
<protein>
    <recommendedName>
        <fullName evidence="5">OmpA-like domain-containing protein</fullName>
    </recommendedName>
</protein>
<proteinExistence type="predicted"/>
<dbReference type="PRINTS" id="PR01023">
    <property type="entry name" value="NAFLGMOTY"/>
</dbReference>
<dbReference type="GO" id="GO:0009279">
    <property type="term" value="C:cell outer membrane"/>
    <property type="evidence" value="ECO:0007669"/>
    <property type="project" value="UniProtKB-SubCell"/>
</dbReference>
<comment type="subcellular location">
    <subcellularLocation>
        <location evidence="1">Cell outer membrane</location>
    </subcellularLocation>
</comment>
<dbReference type="Gene3D" id="3.30.1330.60">
    <property type="entry name" value="OmpA-like domain"/>
    <property type="match status" value="1"/>
</dbReference>
<dbReference type="PROSITE" id="PS51123">
    <property type="entry name" value="OMPA_2"/>
    <property type="match status" value="1"/>
</dbReference>
<dbReference type="PANTHER" id="PTHR30329">
    <property type="entry name" value="STATOR ELEMENT OF FLAGELLAR MOTOR COMPLEX"/>
    <property type="match status" value="1"/>
</dbReference>
<dbReference type="Proteomes" id="UP000217994">
    <property type="component" value="Unassembled WGS sequence"/>
</dbReference>
<dbReference type="AlphaFoldDB" id="A0A2A4FKB0"/>
<dbReference type="CDD" id="cd07185">
    <property type="entry name" value="OmpA_C-like"/>
    <property type="match status" value="1"/>
</dbReference>
<evidence type="ECO:0000256" key="3">
    <source>
        <dbReference type="ARBA" id="ARBA00023237"/>
    </source>
</evidence>
<dbReference type="PRINTS" id="PR01021">
    <property type="entry name" value="OMPADOMAIN"/>
</dbReference>
<evidence type="ECO:0000259" key="5">
    <source>
        <dbReference type="PROSITE" id="PS51123"/>
    </source>
</evidence>